<comment type="caution">
    <text evidence="1">The sequence shown here is derived from an EMBL/GenBank/DDBJ whole genome shotgun (WGS) entry which is preliminary data.</text>
</comment>
<dbReference type="AlphaFoldDB" id="A0A4U0GPG0"/>
<sequence>MNWGMKIVLSLAAFMLFIVAAGVYMVNQDTDTLVEEDYYERSLKYDQVYNRKQNVLDDQATPIIQFNSDTLIIIFMQENNRGTLRFRRNSDGSLDKKMPFYTENNIFKLPTTFFQKGNWNIEISWDTSGKEYVANQSFNIQ</sequence>
<accession>A0A4U0GPG0</accession>
<proteinExistence type="predicted"/>
<dbReference type="EMBL" id="SUKA01000011">
    <property type="protein sequence ID" value="TJY60791.1"/>
    <property type="molecule type" value="Genomic_DNA"/>
</dbReference>
<dbReference type="OrthoDB" id="1493774at2"/>
<keyword evidence="2" id="KW-1185">Reference proteome</keyword>
<organism evidence="1 2">
    <name type="scientific">Sphingobacterium alkalisoli</name>
    <dbReference type="NCBI Taxonomy" id="1874115"/>
    <lineage>
        <taxon>Bacteria</taxon>
        <taxon>Pseudomonadati</taxon>
        <taxon>Bacteroidota</taxon>
        <taxon>Sphingobacteriia</taxon>
        <taxon>Sphingobacteriales</taxon>
        <taxon>Sphingobacteriaceae</taxon>
        <taxon>Sphingobacterium</taxon>
    </lineage>
</organism>
<gene>
    <name evidence="1" type="ORF">FAZ19_22860</name>
</gene>
<dbReference type="Pfam" id="PF05751">
    <property type="entry name" value="FixH"/>
    <property type="match status" value="1"/>
</dbReference>
<reference evidence="1 2" key="1">
    <citation type="submission" date="2019-04" db="EMBL/GenBank/DDBJ databases">
        <title>Sphingobacterium olei sp. nov., isolated from oil-contaminated soil.</title>
        <authorList>
            <person name="Liu B."/>
        </authorList>
    </citation>
    <scope>NUCLEOTIDE SEQUENCE [LARGE SCALE GENOMIC DNA]</scope>
    <source>
        <strain evidence="1 2">Y3L14</strain>
    </source>
</reference>
<evidence type="ECO:0000313" key="1">
    <source>
        <dbReference type="EMBL" id="TJY60791.1"/>
    </source>
</evidence>
<dbReference type="InterPro" id="IPR008620">
    <property type="entry name" value="FixH"/>
</dbReference>
<name>A0A4U0GPG0_9SPHI</name>
<protein>
    <recommendedName>
        <fullName evidence="3">Nitrogen fixation protein FixH</fullName>
    </recommendedName>
</protein>
<dbReference type="Proteomes" id="UP000309872">
    <property type="component" value="Unassembled WGS sequence"/>
</dbReference>
<evidence type="ECO:0008006" key="3">
    <source>
        <dbReference type="Google" id="ProtNLM"/>
    </source>
</evidence>
<evidence type="ECO:0000313" key="2">
    <source>
        <dbReference type="Proteomes" id="UP000309872"/>
    </source>
</evidence>